<evidence type="ECO:0000256" key="6">
    <source>
        <dbReference type="PIRSR" id="PIRSR600223-1"/>
    </source>
</evidence>
<dbReference type="EMBL" id="CP048020">
    <property type="protein sequence ID" value="QHX43847.1"/>
    <property type="molecule type" value="Genomic_DNA"/>
</dbReference>
<evidence type="ECO:0000256" key="5">
    <source>
        <dbReference type="ARBA" id="ARBA00022801"/>
    </source>
</evidence>
<dbReference type="GO" id="GO:0004252">
    <property type="term" value="F:serine-type endopeptidase activity"/>
    <property type="evidence" value="ECO:0007669"/>
    <property type="project" value="InterPro"/>
</dbReference>
<protein>
    <recommendedName>
        <fullName evidence="4 7">Signal peptidase I</fullName>
        <ecNumber evidence="3 7">3.4.21.89</ecNumber>
    </recommendedName>
</protein>
<feature type="transmembrane region" description="Helical" evidence="7">
    <location>
        <begin position="88"/>
        <end position="104"/>
    </location>
</feature>
<dbReference type="AlphaFoldDB" id="A0A6P1Y220"/>
<evidence type="ECO:0000313" key="10">
    <source>
        <dbReference type="Proteomes" id="UP000464374"/>
    </source>
</evidence>
<evidence type="ECO:0000256" key="7">
    <source>
        <dbReference type="RuleBase" id="RU362042"/>
    </source>
</evidence>
<dbReference type="EC" id="3.4.21.89" evidence="3 7"/>
<keyword evidence="7" id="KW-0812">Transmembrane</keyword>
<keyword evidence="7" id="KW-0645">Protease</keyword>
<dbReference type="PANTHER" id="PTHR43390">
    <property type="entry name" value="SIGNAL PEPTIDASE I"/>
    <property type="match status" value="1"/>
</dbReference>
<evidence type="ECO:0000256" key="2">
    <source>
        <dbReference type="ARBA" id="ARBA00009370"/>
    </source>
</evidence>
<dbReference type="InterPro" id="IPR036286">
    <property type="entry name" value="LexA/Signal_pep-like_sf"/>
</dbReference>
<dbReference type="GO" id="GO:0016020">
    <property type="term" value="C:membrane"/>
    <property type="evidence" value="ECO:0007669"/>
    <property type="project" value="UniProtKB-SubCell"/>
</dbReference>
<gene>
    <name evidence="9" type="primary">lepB</name>
    <name evidence="9" type="ORF">GWP43_10760</name>
</gene>
<feature type="domain" description="Peptidase S26" evidence="8">
    <location>
        <begin position="169"/>
        <end position="309"/>
    </location>
</feature>
<dbReference type="Proteomes" id="UP000464374">
    <property type="component" value="Chromosome"/>
</dbReference>
<dbReference type="GO" id="GO:0006465">
    <property type="term" value="P:signal peptide processing"/>
    <property type="evidence" value="ECO:0007669"/>
    <property type="project" value="InterPro"/>
</dbReference>
<feature type="domain" description="Peptidase S26" evidence="8">
    <location>
        <begin position="500"/>
        <end position="556"/>
    </location>
</feature>
<comment type="catalytic activity">
    <reaction evidence="1 7">
        <text>Cleavage of hydrophobic, N-terminal signal or leader sequences from secreted and periplasmic proteins.</text>
        <dbReference type="EC" id="3.4.21.89"/>
    </reaction>
</comment>
<comment type="caution">
    <text evidence="7">Lacks conserved residue(s) required for the propagation of feature annotation.</text>
</comment>
<dbReference type="PANTHER" id="PTHR43390:SF1">
    <property type="entry name" value="CHLOROPLAST PROCESSING PEPTIDASE"/>
    <property type="match status" value="1"/>
</dbReference>
<dbReference type="NCBIfam" id="TIGR02227">
    <property type="entry name" value="sigpep_I_bact"/>
    <property type="match status" value="1"/>
</dbReference>
<dbReference type="CDD" id="cd06530">
    <property type="entry name" value="S26_SPase_I"/>
    <property type="match status" value="1"/>
</dbReference>
<dbReference type="Gene3D" id="2.10.109.10">
    <property type="entry name" value="Umud Fragment, subunit A"/>
    <property type="match status" value="2"/>
</dbReference>
<keyword evidence="5 7" id="KW-0378">Hydrolase</keyword>
<sequence>MALFFRVCSGLSFVFSLLLIVNNMHGLAFVGSVAGVIFSSALTYAQLKLNRKRTYISLVFTRKLFDYWPFVMIACFICSRALVEHSPYTMDAILALLWFGIFILKSRTVHYLRNKNLQKYFPDIKPIQKKKIFSRKGKKLRERIKIILTELRNKKTIKEIIKQVLIELLEWVDAAFYAIFFVLLVNIFIFQVYRIPSESMVPEFMIGDTVIGVKTPSGPFFPLSSFRLPQWKKYQRGDIVILNNPNYPDTPKARLKTFMSQLVYMLTLARVNLNTDDNGKPKADPLVKRVTGLPGEKLMLVDGVLYVKHRGDTEFLPVEEDSLYANWDLASLPISERRLIKDIYIGSEELRIMEAVESQRKALNLNDAVKQTESLVNRLSLLKGNNDTAAAADFLQEAEYEMSALFRANDTISREILTTNGGLAWFRSFMTSWVPYWQSGDTQDASLYEKRFAQLNALIKLCFGKIIIRNIELFRANATAEQFINDEVRNSLLQEAQTYAFYLAWTNQRNMNVFPAGQDEYIPENAYFMMGDNRFNSTDMRHSTVFKLTSVDKNDVQSIRFLSNIEPKYVPAEKILGTTILRVFPFSRFGAL</sequence>
<name>A0A6P1Y220_9SPIR</name>
<dbReference type="GO" id="GO:0009003">
    <property type="term" value="F:signal peptidase activity"/>
    <property type="evidence" value="ECO:0007669"/>
    <property type="project" value="UniProtKB-EC"/>
</dbReference>
<evidence type="ECO:0000256" key="1">
    <source>
        <dbReference type="ARBA" id="ARBA00000677"/>
    </source>
</evidence>
<feature type="transmembrane region" description="Helical" evidence="7">
    <location>
        <begin position="174"/>
        <end position="193"/>
    </location>
</feature>
<organism evidence="9 10">
    <name type="scientific">Treponema vincentii</name>
    <dbReference type="NCBI Taxonomy" id="69710"/>
    <lineage>
        <taxon>Bacteria</taxon>
        <taxon>Pseudomonadati</taxon>
        <taxon>Spirochaetota</taxon>
        <taxon>Spirochaetia</taxon>
        <taxon>Spirochaetales</taxon>
        <taxon>Treponemataceae</taxon>
        <taxon>Treponema</taxon>
    </lineage>
</organism>
<feature type="active site" evidence="6">
    <location>
        <position position="288"/>
    </location>
</feature>
<evidence type="ECO:0000313" key="9">
    <source>
        <dbReference type="EMBL" id="QHX43847.1"/>
    </source>
</evidence>
<dbReference type="RefSeq" id="WP_162664152.1">
    <property type="nucleotide sequence ID" value="NZ_CP048020.1"/>
</dbReference>
<dbReference type="KEGG" id="trz:GWP43_10760"/>
<evidence type="ECO:0000256" key="4">
    <source>
        <dbReference type="ARBA" id="ARBA00019232"/>
    </source>
</evidence>
<dbReference type="SUPFAM" id="SSF51306">
    <property type="entry name" value="LexA/Signal peptidase"/>
    <property type="match status" value="2"/>
</dbReference>
<keyword evidence="7" id="KW-1133">Transmembrane helix</keyword>
<accession>A0A6P1Y220</accession>
<evidence type="ECO:0000256" key="3">
    <source>
        <dbReference type="ARBA" id="ARBA00013208"/>
    </source>
</evidence>
<dbReference type="PROSITE" id="PS00760">
    <property type="entry name" value="SPASE_I_2"/>
    <property type="match status" value="1"/>
</dbReference>
<feature type="active site" evidence="6">
    <location>
        <position position="199"/>
    </location>
</feature>
<dbReference type="Pfam" id="PF10502">
    <property type="entry name" value="Peptidase_S26"/>
    <property type="match status" value="2"/>
</dbReference>
<keyword evidence="7" id="KW-0472">Membrane</keyword>
<feature type="transmembrane region" description="Helical" evidence="7">
    <location>
        <begin position="26"/>
        <end position="45"/>
    </location>
</feature>
<feature type="transmembrane region" description="Helical" evidence="7">
    <location>
        <begin position="65"/>
        <end position="82"/>
    </location>
</feature>
<evidence type="ECO:0000259" key="8">
    <source>
        <dbReference type="Pfam" id="PF10502"/>
    </source>
</evidence>
<reference evidence="9 10" key="1">
    <citation type="submission" date="2020-01" db="EMBL/GenBank/DDBJ databases">
        <title>Complete genome sequence of a human oral phylogroup 1 Treponema sp. strain ATCC 700766, originally isolated from periodontitis dental plaque.</title>
        <authorList>
            <person name="Chan Y."/>
            <person name="Huo Y.-B."/>
            <person name="Yu X.-L."/>
            <person name="Zeng H."/>
            <person name="Leung W.-K."/>
            <person name="Watt R.M."/>
        </authorList>
    </citation>
    <scope>NUCLEOTIDE SEQUENCE [LARGE SCALE GENOMIC DNA]</scope>
    <source>
        <strain evidence="9 10">OMZ 804</strain>
    </source>
</reference>
<dbReference type="InterPro" id="IPR019533">
    <property type="entry name" value="Peptidase_S26"/>
</dbReference>
<dbReference type="InterPro" id="IPR019757">
    <property type="entry name" value="Pept_S26A_signal_pept_1_Lys-AS"/>
</dbReference>
<comment type="similarity">
    <text evidence="2 7">Belongs to the peptidase S26 family.</text>
</comment>
<dbReference type="PRINTS" id="PR00727">
    <property type="entry name" value="LEADERPTASE"/>
</dbReference>
<comment type="subcellular location">
    <subcellularLocation>
        <location evidence="7">Membrane</location>
        <topology evidence="7">Single-pass type II membrane protein</topology>
    </subcellularLocation>
</comment>
<dbReference type="InterPro" id="IPR000223">
    <property type="entry name" value="Pept_S26A_signal_pept_1"/>
</dbReference>
<proteinExistence type="inferred from homology"/>